<dbReference type="EMBL" id="JALIGE010000071">
    <property type="protein sequence ID" value="MCS2161014.1"/>
    <property type="molecule type" value="Genomic_DNA"/>
</dbReference>
<accession>A0ABT2DZI0</accession>
<evidence type="ECO:0000256" key="1">
    <source>
        <dbReference type="SAM" id="MobiDB-lite"/>
    </source>
</evidence>
<reference evidence="2 3" key="1">
    <citation type="submission" date="2022-04" db="EMBL/GenBank/DDBJ databases">
        <title>Proposal of a three novel species of Scandinavium, Scandinavium hiltneri, Scandinavium manionii, Scandinavium tedordense.</title>
        <authorList>
            <person name="Maddock D.W."/>
            <person name="Brady C.L."/>
            <person name="Denman S."/>
            <person name="Arnold D."/>
        </authorList>
    </citation>
    <scope>NUCLEOTIDE SEQUENCE [LARGE SCALE GENOMIC DNA]</scope>
    <source>
        <strain evidence="2 3">H11S7</strain>
    </source>
</reference>
<dbReference type="RefSeq" id="WP_258987603.1">
    <property type="nucleotide sequence ID" value="NZ_JALIGE010000071.1"/>
</dbReference>
<name>A0ABT2DZI0_9ENTR</name>
<sequence>MSELTALQERLAGLIASLSPTARRKMAADIAKRLRTSQQRRIKQQQAPDGTPYAARKRQPVRNKKGRIKREMFSKLRTNRYMKAKATDSAAVVEFTGKVQRMAQVHQYGLKDRPNRHSRDVQYDSRPLLGFSPDDERLIEAVIIDHLSQ</sequence>
<proteinExistence type="predicted"/>
<organism evidence="2 3">
    <name type="scientific">Scandinavium hiltneri</name>
    <dbReference type="NCBI Taxonomy" id="2926519"/>
    <lineage>
        <taxon>Bacteria</taxon>
        <taxon>Pseudomonadati</taxon>
        <taxon>Pseudomonadota</taxon>
        <taxon>Gammaproteobacteria</taxon>
        <taxon>Enterobacterales</taxon>
        <taxon>Enterobacteriaceae</taxon>
        <taxon>Scandinavium</taxon>
    </lineage>
</organism>
<protein>
    <submittedName>
        <fullName evidence="2">Phage virion morphogenesis protein</fullName>
    </submittedName>
</protein>
<dbReference type="NCBIfam" id="TIGR01635">
    <property type="entry name" value="tail_comp_S"/>
    <property type="match status" value="1"/>
</dbReference>
<gene>
    <name evidence="2" type="ORF">MUU47_07720</name>
</gene>
<evidence type="ECO:0000313" key="3">
    <source>
        <dbReference type="Proteomes" id="UP001205357"/>
    </source>
</evidence>
<comment type="caution">
    <text evidence="2">The sequence shown here is derived from an EMBL/GenBank/DDBJ whole genome shotgun (WGS) entry which is preliminary data.</text>
</comment>
<feature type="region of interest" description="Disordered" evidence="1">
    <location>
        <begin position="36"/>
        <end position="65"/>
    </location>
</feature>
<feature type="compositionally biased region" description="Basic residues" evidence="1">
    <location>
        <begin position="55"/>
        <end position="65"/>
    </location>
</feature>
<evidence type="ECO:0000313" key="2">
    <source>
        <dbReference type="EMBL" id="MCS2161014.1"/>
    </source>
</evidence>
<dbReference type="Proteomes" id="UP001205357">
    <property type="component" value="Unassembled WGS sequence"/>
</dbReference>
<dbReference type="InterPro" id="IPR006522">
    <property type="entry name" value="Phage_virion_morphogenesis"/>
</dbReference>
<keyword evidence="3" id="KW-1185">Reference proteome</keyword>
<dbReference type="Pfam" id="PF05069">
    <property type="entry name" value="Phage_tail_S"/>
    <property type="match status" value="1"/>
</dbReference>